<keyword evidence="3" id="KW-0677">Repeat</keyword>
<evidence type="ECO:0000256" key="6">
    <source>
        <dbReference type="ARBA" id="ARBA00047304"/>
    </source>
</evidence>
<evidence type="ECO:0000256" key="1">
    <source>
        <dbReference type="ARBA" id="ARBA00011982"/>
    </source>
</evidence>
<dbReference type="Gene3D" id="1.10.8.430">
    <property type="entry name" value="Helical domain of apoptotic protease-activating factors"/>
    <property type="match status" value="1"/>
</dbReference>
<reference evidence="9" key="1">
    <citation type="journal article" date="2016" name="Nat. Biotechnol.">
        <title>Sequencing wild and cultivated cassava and related species reveals extensive interspecific hybridization and genetic diversity.</title>
        <authorList>
            <person name="Bredeson J.V."/>
            <person name="Lyons J.B."/>
            <person name="Prochnik S.E."/>
            <person name="Wu G.A."/>
            <person name="Ha C.M."/>
            <person name="Edsinger-Gonzales E."/>
            <person name="Grimwood J."/>
            <person name="Schmutz J."/>
            <person name="Rabbi I.Y."/>
            <person name="Egesi C."/>
            <person name="Nauluvula P."/>
            <person name="Lebot V."/>
            <person name="Ndunguru J."/>
            <person name="Mkamilo G."/>
            <person name="Bart R.S."/>
            <person name="Setter T.L."/>
            <person name="Gleadow R.M."/>
            <person name="Kulakow P."/>
            <person name="Ferguson M.E."/>
            <person name="Rounsley S."/>
            <person name="Rokhsar D.S."/>
        </authorList>
    </citation>
    <scope>NUCLEOTIDE SEQUENCE [LARGE SCALE GENOMIC DNA]</scope>
    <source>
        <strain evidence="9">cv. AM560-2</strain>
    </source>
</reference>
<keyword evidence="9" id="KW-1185">Reference proteome</keyword>
<dbReference type="InterPro" id="IPR000157">
    <property type="entry name" value="TIR_dom"/>
</dbReference>
<dbReference type="EMBL" id="CM004397">
    <property type="protein sequence ID" value="OAY37668.1"/>
    <property type="molecule type" value="Genomic_DNA"/>
</dbReference>
<dbReference type="GO" id="GO:0006952">
    <property type="term" value="P:defense response"/>
    <property type="evidence" value="ECO:0007669"/>
    <property type="project" value="InterPro"/>
</dbReference>
<evidence type="ECO:0000256" key="4">
    <source>
        <dbReference type="ARBA" id="ARBA00022801"/>
    </source>
</evidence>
<dbReference type="SUPFAM" id="SSF52058">
    <property type="entry name" value="L domain-like"/>
    <property type="match status" value="1"/>
</dbReference>
<dbReference type="Gramene" id="Manes.11G119700.18.v8.1">
    <property type="protein sequence ID" value="Manes.11G119700.18.v8.1.CDS"/>
    <property type="gene ID" value="Manes.11G119700.v8.1"/>
</dbReference>
<dbReference type="SMART" id="SM00255">
    <property type="entry name" value="TIR"/>
    <property type="match status" value="1"/>
</dbReference>
<dbReference type="EC" id="3.2.2.6" evidence="1"/>
<evidence type="ECO:0000256" key="5">
    <source>
        <dbReference type="ARBA" id="ARBA00023027"/>
    </source>
</evidence>
<protein>
    <recommendedName>
        <fullName evidence="1">ADP-ribosyl cyclase/cyclic ADP-ribose hydrolase</fullName>
        <ecNumber evidence="1">3.2.2.6</ecNumber>
    </recommendedName>
</protein>
<dbReference type="InterPro" id="IPR045344">
    <property type="entry name" value="C-JID"/>
</dbReference>
<accession>A0A2C9V0P3</accession>
<dbReference type="SUPFAM" id="SSF52540">
    <property type="entry name" value="P-loop containing nucleoside triphosphate hydrolases"/>
    <property type="match status" value="1"/>
</dbReference>
<dbReference type="InterPro" id="IPR044974">
    <property type="entry name" value="Disease_R_plants"/>
</dbReference>
<evidence type="ECO:0000256" key="3">
    <source>
        <dbReference type="ARBA" id="ARBA00022737"/>
    </source>
</evidence>
<organism evidence="8 9">
    <name type="scientific">Manihot esculenta</name>
    <name type="common">Cassava</name>
    <name type="synonym">Jatropha manihot</name>
    <dbReference type="NCBI Taxonomy" id="3983"/>
    <lineage>
        <taxon>Eukaryota</taxon>
        <taxon>Viridiplantae</taxon>
        <taxon>Streptophyta</taxon>
        <taxon>Embryophyta</taxon>
        <taxon>Tracheophyta</taxon>
        <taxon>Spermatophyta</taxon>
        <taxon>Magnoliopsida</taxon>
        <taxon>eudicotyledons</taxon>
        <taxon>Gunneridae</taxon>
        <taxon>Pentapetalae</taxon>
        <taxon>rosids</taxon>
        <taxon>fabids</taxon>
        <taxon>Malpighiales</taxon>
        <taxon>Euphorbiaceae</taxon>
        <taxon>Crotonoideae</taxon>
        <taxon>Manihoteae</taxon>
        <taxon>Manihot</taxon>
    </lineage>
</organism>
<dbReference type="PROSITE" id="PS50104">
    <property type="entry name" value="TIR"/>
    <property type="match status" value="1"/>
</dbReference>
<dbReference type="FunFam" id="3.40.50.10140:FF:000007">
    <property type="entry name" value="Disease resistance protein (TIR-NBS-LRR class)"/>
    <property type="match status" value="1"/>
</dbReference>
<proteinExistence type="predicted"/>
<dbReference type="InterPro" id="IPR042197">
    <property type="entry name" value="Apaf_helical"/>
</dbReference>
<dbReference type="Gene3D" id="3.80.10.10">
    <property type="entry name" value="Ribonuclease Inhibitor"/>
    <property type="match status" value="3"/>
</dbReference>
<dbReference type="AlphaFoldDB" id="A0A2C9V0P3"/>
<evidence type="ECO:0000313" key="9">
    <source>
        <dbReference type="Proteomes" id="UP000091857"/>
    </source>
</evidence>
<evidence type="ECO:0000256" key="2">
    <source>
        <dbReference type="ARBA" id="ARBA00022614"/>
    </source>
</evidence>
<dbReference type="InterPro" id="IPR032675">
    <property type="entry name" value="LRR_dom_sf"/>
</dbReference>
<dbReference type="GO" id="GO:0043531">
    <property type="term" value="F:ADP binding"/>
    <property type="evidence" value="ECO:0007669"/>
    <property type="project" value="InterPro"/>
</dbReference>
<dbReference type="PANTHER" id="PTHR11017">
    <property type="entry name" value="LEUCINE-RICH REPEAT-CONTAINING PROTEIN"/>
    <property type="match status" value="1"/>
</dbReference>
<dbReference type="Gene3D" id="3.40.50.300">
    <property type="entry name" value="P-loop containing nucleotide triphosphate hydrolases"/>
    <property type="match status" value="1"/>
</dbReference>
<feature type="domain" description="TIR" evidence="7">
    <location>
        <begin position="17"/>
        <end position="181"/>
    </location>
</feature>
<keyword evidence="5" id="KW-0520">NAD</keyword>
<dbReference type="InterPro" id="IPR058192">
    <property type="entry name" value="WHD_ROQ1-like"/>
</dbReference>
<dbReference type="GO" id="GO:0007165">
    <property type="term" value="P:signal transduction"/>
    <property type="evidence" value="ECO:0007669"/>
    <property type="project" value="InterPro"/>
</dbReference>
<dbReference type="SUPFAM" id="SSF52200">
    <property type="entry name" value="Toll/Interleukin receptor TIR domain"/>
    <property type="match status" value="1"/>
</dbReference>
<dbReference type="Gene3D" id="3.40.50.10140">
    <property type="entry name" value="Toll/interleukin-1 receptor homology (TIR) domain"/>
    <property type="match status" value="1"/>
</dbReference>
<dbReference type="Proteomes" id="UP000091857">
    <property type="component" value="Chromosome 11"/>
</dbReference>
<dbReference type="PRINTS" id="PR00364">
    <property type="entry name" value="DISEASERSIST"/>
</dbReference>
<sequence>MASSSSSSSSSINSPWKTYDTFISFRGADIRDNFLSHLYEALNRKHIRTFKDENLNRGEEITPALLETIENSKISIVVFSENYAYSPWCLDELVKILECQETKGQLVLPVFYQVDPTDVQELTGRFEDAIAQHKQKFSLEKVESWSRALMVTANISGWDSGKTKPESKMLEEIISDVSKKLSNLFLSVHDEEGFVGIDSRVETVETLLCLETDDVRMIGIWGMGGIGKTTIADKVFSRIKDKFENPCFISNAREELEKCTLADLRDKIHGKILGVENFYKGTPFTLHPFIKRSLPNARVLVVLDDVDDSQHLTDLVGGFNLYGPGSRIIVTSRDKEVLETVDCKKYIYEVKELVYRESLQLFSLHAFKQTHLAEGYMKQLSERAISYTRGVPLALKVLGCSLYGKDEKEWVSELEKLETIPNKKIQDILRRSYDGLDRNEQSIFLDIACFFKGEDLQPVKDILDSCGFFAEIGIRRLVDKSLVAISEEKLKMHDLLQQMGMDIVCEENKEPRKRSRLWNAKDICDMLTRDKGAGRVESILLDLSKIVGMELSPCVFEKLYNLRLVKFYNPLSREIKLHLPKGLKCLPNELRFLYWDQCPLKSLPSKFHPENLVELHLHSSQLKQLWNEDVPCLEKLKFMDLSNSEQLMRIPDLSKFPNLEVMFLRGCTSLVEVSSSTKYHSKITGLDFRNCRKFSHLSSRIYLMNLVSLSFDGCSKLAHLPSSLGECGCLKNLNLIECSKLTSLPNSICNLKSLMKLLITDCVNLRGLPENLGDLESLEELIIRRGIKKLPSSINQLKELKFLTCNGCKGLKLPPLTGLACLQFLSLEGCGISEVPSNLGSLGSLVNLVLTGNNFRSIPISIIECSGLKELHLEECKKLQFLPELPSALRWLNAENCTSLEFLSSSFMQGYTNSCLLTDFSKCINLNQSAYRGLMDCLLLKLQSMGKPDEKYLVKQADATNICCIKELCIPGSEVPEWMMYKNDSGSSLSFSFSPPHATHFLKIAFCALFAPKANDPRKFMYVGCNCRFMTESGGILEASSGCALVNKHHMSLWYSAIHFNSNKFWITKASFQFYAVCDDQFFAIMDKEEFISNVISKCGVQLIFDYNLEDDDNRQRLSAMVDHDEVICEGLFFT</sequence>
<dbReference type="Pfam" id="PF23282">
    <property type="entry name" value="WHD_ROQ1"/>
    <property type="match status" value="1"/>
</dbReference>
<dbReference type="InterPro" id="IPR027417">
    <property type="entry name" value="P-loop_NTPase"/>
</dbReference>
<dbReference type="PANTHER" id="PTHR11017:SF357">
    <property type="entry name" value="ADP-RIBOSYL CYCLASE_CYCLIC ADP-RIBOSE HYDROLASE"/>
    <property type="match status" value="1"/>
</dbReference>
<dbReference type="InterPro" id="IPR035897">
    <property type="entry name" value="Toll_tir_struct_dom_sf"/>
</dbReference>
<dbReference type="GO" id="GO:0061809">
    <property type="term" value="F:NAD+ nucleosidase activity, cyclic ADP-ribose generating"/>
    <property type="evidence" value="ECO:0007669"/>
    <property type="project" value="UniProtKB-EC"/>
</dbReference>
<keyword evidence="2" id="KW-0433">Leucine-rich repeat</keyword>
<evidence type="ECO:0000259" key="7">
    <source>
        <dbReference type="PROSITE" id="PS50104"/>
    </source>
</evidence>
<comment type="catalytic activity">
    <reaction evidence="6">
        <text>NAD(+) + H2O = ADP-D-ribose + nicotinamide + H(+)</text>
        <dbReference type="Rhea" id="RHEA:16301"/>
        <dbReference type="ChEBI" id="CHEBI:15377"/>
        <dbReference type="ChEBI" id="CHEBI:15378"/>
        <dbReference type="ChEBI" id="CHEBI:17154"/>
        <dbReference type="ChEBI" id="CHEBI:57540"/>
        <dbReference type="ChEBI" id="CHEBI:57967"/>
        <dbReference type="EC" id="3.2.2.6"/>
    </reaction>
    <physiologicalReaction direction="left-to-right" evidence="6">
        <dbReference type="Rhea" id="RHEA:16302"/>
    </physiologicalReaction>
</comment>
<dbReference type="Pfam" id="PF00931">
    <property type="entry name" value="NB-ARC"/>
    <property type="match status" value="1"/>
</dbReference>
<dbReference type="Pfam" id="PF01582">
    <property type="entry name" value="TIR"/>
    <property type="match status" value="1"/>
</dbReference>
<dbReference type="OrthoDB" id="850426at2759"/>
<name>A0A2C9V0P3_MANES</name>
<evidence type="ECO:0000313" key="8">
    <source>
        <dbReference type="EMBL" id="OAY37668.1"/>
    </source>
</evidence>
<dbReference type="STRING" id="3983.A0A2C9V0P3"/>
<dbReference type="Gramene" id="Manes.11G119700.19.v8.1">
    <property type="protein sequence ID" value="Manes.11G119700.19.v8.1.CDS"/>
    <property type="gene ID" value="Manes.11G119700.v8.1"/>
</dbReference>
<dbReference type="Pfam" id="PF20160">
    <property type="entry name" value="C-JID"/>
    <property type="match status" value="1"/>
</dbReference>
<dbReference type="InterPro" id="IPR002182">
    <property type="entry name" value="NB-ARC"/>
</dbReference>
<gene>
    <name evidence="8" type="ORF">MANES_11G119700v8</name>
</gene>
<keyword evidence="4" id="KW-0378">Hydrolase</keyword>
<comment type="caution">
    <text evidence="8">The sequence shown here is derived from an EMBL/GenBank/DDBJ whole genome shotgun (WGS) entry which is preliminary data.</text>
</comment>